<evidence type="ECO:0000256" key="7">
    <source>
        <dbReference type="ARBA" id="ARBA00033000"/>
    </source>
</evidence>
<comment type="similarity">
    <text evidence="2">Belongs to the glycosyl hydrolase 20 family.</text>
</comment>
<evidence type="ECO:0000256" key="2">
    <source>
        <dbReference type="ARBA" id="ARBA00006285"/>
    </source>
</evidence>
<keyword evidence="4" id="KW-0378">Hydrolase</keyword>
<dbReference type="EMBL" id="NPZB01000001">
    <property type="protein sequence ID" value="PNS08708.1"/>
    <property type="molecule type" value="Genomic_DNA"/>
</dbReference>
<dbReference type="InterPro" id="IPR037524">
    <property type="entry name" value="PA14/GLEYA"/>
</dbReference>
<protein>
    <recommendedName>
        <fullName evidence="3">beta-N-acetylhexosaminidase</fullName>
        <ecNumber evidence="3">3.2.1.52</ecNumber>
    </recommendedName>
    <alternativeName>
        <fullName evidence="6">Beta-N-acetylhexosaminidase</fullName>
    </alternativeName>
    <alternativeName>
        <fullName evidence="7">N-acetyl-beta-glucosaminidase</fullName>
    </alternativeName>
</protein>
<evidence type="ECO:0000256" key="6">
    <source>
        <dbReference type="ARBA" id="ARBA00030512"/>
    </source>
</evidence>
<gene>
    <name evidence="11" type="ORF">Lysil_0337</name>
</gene>
<dbReference type="InterPro" id="IPR059177">
    <property type="entry name" value="GH29D-like_dom"/>
</dbReference>
<evidence type="ECO:0000256" key="1">
    <source>
        <dbReference type="ARBA" id="ARBA00001231"/>
    </source>
</evidence>
<dbReference type="Gene3D" id="3.90.182.10">
    <property type="entry name" value="Toxin - Anthrax Protective Antigen,domain 1"/>
    <property type="match status" value="1"/>
</dbReference>
<evidence type="ECO:0000256" key="4">
    <source>
        <dbReference type="ARBA" id="ARBA00022801"/>
    </source>
</evidence>
<proteinExistence type="inferred from homology"/>
<dbReference type="Pfam" id="PF13290">
    <property type="entry name" value="CHB_HEX_C_1"/>
    <property type="match status" value="1"/>
</dbReference>
<dbReference type="GO" id="GO:0005975">
    <property type="term" value="P:carbohydrate metabolic process"/>
    <property type="evidence" value="ECO:0007669"/>
    <property type="project" value="InterPro"/>
</dbReference>
<dbReference type="Proteomes" id="UP000236220">
    <property type="component" value="Unassembled WGS sequence"/>
</dbReference>
<dbReference type="AlphaFoldDB" id="A0A2K1Q0Y7"/>
<keyword evidence="12" id="KW-1185">Reference proteome</keyword>
<evidence type="ECO:0000313" key="12">
    <source>
        <dbReference type="Proteomes" id="UP000236220"/>
    </source>
</evidence>
<dbReference type="Gene3D" id="3.20.20.80">
    <property type="entry name" value="Glycosidases"/>
    <property type="match status" value="1"/>
</dbReference>
<dbReference type="PRINTS" id="PR00738">
    <property type="entry name" value="GLHYDRLASE20"/>
</dbReference>
<dbReference type="SMART" id="SM00758">
    <property type="entry name" value="PA14"/>
    <property type="match status" value="1"/>
</dbReference>
<dbReference type="PROSITE" id="PS51820">
    <property type="entry name" value="PA14"/>
    <property type="match status" value="1"/>
</dbReference>
<dbReference type="RefSeq" id="WP_165782343.1">
    <property type="nucleotide sequence ID" value="NZ_NPZB01000001.1"/>
</dbReference>
<sequence length="767" mass="84029">MKLDLRIPFSMLLAVGLAATTAHAAAADVPALIPMPASLTMDAGNFHPGKTLHVSVEGRLGDRRAITALASDVLREAWHRPVGRATTHAPADLRLVLAPAAGSDPESYTLQVTKRGIVIRAANDAGLFYGLQTLRQIATPDSDARAGIPALHIADQPRFRYRGLMLDSARHMQPLAAIKQQLDVMARYKFNTFHWHISDDQGWRLEIKRYPKLATISSMRKETLVGNANQGAKVRDGIPYGGYYTQAQAREIVAYARARYIEVIPEIDMPGHMVAALAAYPELACTPGPFEVMTTWGVADDILCPSEQTFQFVEGVLTEVMEVFPSAVIHVGGDEAPITRWKQSALAQDIIKREGLKDEHALQGWFLRRIEAFVRAHGRRIIGWDEILEGGASQTATVMSWRGMQGGIEAARLGHDVVMSPTSYVYLDYCQSRSPDEPRCIGGNLPLHKVYDFEPVPDGLSAEQAAHIIGGQGNLWTEYLKTPQTQQYMLFPRSLALAEVLWSPKGARDWNGFVQRLPAQLAELDRLHVSYRIPEVQGLDGDRASLDPHLMLPLGSLLPDARIVYTLDGSAPDAASPRYETPLQLTLGDTPVQVAARLLLPDGRLGPTQRARFSFTTLHAARPAPAAALAPGLQRDYYEVGVARTDALLAATPKRSDVADAIAIPADARAEQFGLRYRGYADVPDDGIYHFVLASDDGARVYIDDALVVDRDGPQSPGTTSGDIGLARGLHTFELRYFQGGGDRELRLQVGREGQQAAAIPAAWWRH</sequence>
<accession>A0A2K1Q0Y7</accession>
<dbReference type="Pfam" id="PF07691">
    <property type="entry name" value="PA14"/>
    <property type="match status" value="1"/>
</dbReference>
<organism evidence="11 12">
    <name type="scientific">Solilutibacter silvestris</name>
    <dbReference type="NCBI Taxonomy" id="1645665"/>
    <lineage>
        <taxon>Bacteria</taxon>
        <taxon>Pseudomonadati</taxon>
        <taxon>Pseudomonadota</taxon>
        <taxon>Gammaproteobacteria</taxon>
        <taxon>Lysobacterales</taxon>
        <taxon>Lysobacteraceae</taxon>
        <taxon>Solilutibacter</taxon>
    </lineage>
</organism>
<evidence type="ECO:0000256" key="8">
    <source>
        <dbReference type="PIRSR" id="PIRSR625705-1"/>
    </source>
</evidence>
<keyword evidence="9" id="KW-0732">Signal</keyword>
<feature type="signal peptide" evidence="9">
    <location>
        <begin position="1"/>
        <end position="24"/>
    </location>
</feature>
<dbReference type="GO" id="GO:0004563">
    <property type="term" value="F:beta-N-acetylhexosaminidase activity"/>
    <property type="evidence" value="ECO:0007669"/>
    <property type="project" value="UniProtKB-EC"/>
</dbReference>
<comment type="catalytic activity">
    <reaction evidence="1">
        <text>Hydrolysis of terminal non-reducing N-acetyl-D-hexosamine residues in N-acetyl-beta-D-hexosaminides.</text>
        <dbReference type="EC" id="3.2.1.52"/>
    </reaction>
</comment>
<dbReference type="PANTHER" id="PTHR22600:SF57">
    <property type="entry name" value="BETA-N-ACETYLHEXOSAMINIDASE"/>
    <property type="match status" value="1"/>
</dbReference>
<dbReference type="InterPro" id="IPR015882">
    <property type="entry name" value="HEX_bac_N"/>
</dbReference>
<reference evidence="11 12" key="1">
    <citation type="submission" date="2017-08" db="EMBL/GenBank/DDBJ databases">
        <title>Lysobacter sylvestris genome.</title>
        <authorList>
            <person name="Zhang D.-C."/>
            <person name="Albuquerque L."/>
            <person name="Franca L."/>
            <person name="Froufe H.J.C."/>
            <person name="Barroso C."/>
            <person name="Egas C."/>
            <person name="Da Costa M."/>
            <person name="Margesin R."/>
        </authorList>
    </citation>
    <scope>NUCLEOTIDE SEQUENCE [LARGE SCALE GENOMIC DNA]</scope>
    <source>
        <strain evidence="11 12">AM20-91</strain>
    </source>
</reference>
<feature type="chain" id="PRO_5014360591" description="beta-N-acetylhexosaminidase" evidence="9">
    <location>
        <begin position="25"/>
        <end position="767"/>
    </location>
</feature>
<dbReference type="InterPro" id="IPR015883">
    <property type="entry name" value="Glyco_hydro_20_cat"/>
</dbReference>
<comment type="caution">
    <text evidence="11">The sequence shown here is derived from an EMBL/GenBank/DDBJ whole genome shotgun (WGS) entry which is preliminary data.</text>
</comment>
<dbReference type="SUPFAM" id="SSF55545">
    <property type="entry name" value="beta-N-acetylhexosaminidase-like domain"/>
    <property type="match status" value="1"/>
</dbReference>
<dbReference type="GO" id="GO:0030203">
    <property type="term" value="P:glycosaminoglycan metabolic process"/>
    <property type="evidence" value="ECO:0007669"/>
    <property type="project" value="TreeGrafter"/>
</dbReference>
<keyword evidence="5" id="KW-0326">Glycosidase</keyword>
<dbReference type="GO" id="GO:0016020">
    <property type="term" value="C:membrane"/>
    <property type="evidence" value="ECO:0007669"/>
    <property type="project" value="TreeGrafter"/>
</dbReference>
<name>A0A2K1Q0Y7_9GAMM</name>
<dbReference type="CDD" id="cd06563">
    <property type="entry name" value="GH20_chitobiase-like"/>
    <property type="match status" value="1"/>
</dbReference>
<dbReference type="PANTHER" id="PTHR22600">
    <property type="entry name" value="BETA-HEXOSAMINIDASE"/>
    <property type="match status" value="1"/>
</dbReference>
<evidence type="ECO:0000259" key="10">
    <source>
        <dbReference type="PROSITE" id="PS51820"/>
    </source>
</evidence>
<evidence type="ECO:0000256" key="9">
    <source>
        <dbReference type="SAM" id="SignalP"/>
    </source>
</evidence>
<dbReference type="Pfam" id="PF02838">
    <property type="entry name" value="Glyco_hydro_20b"/>
    <property type="match status" value="1"/>
</dbReference>
<feature type="domain" description="PA14" evidence="10">
    <location>
        <begin position="628"/>
        <end position="764"/>
    </location>
</feature>
<evidence type="ECO:0000313" key="11">
    <source>
        <dbReference type="EMBL" id="PNS08708.1"/>
    </source>
</evidence>
<dbReference type="InterPro" id="IPR029018">
    <property type="entry name" value="Hex-like_dom2"/>
</dbReference>
<dbReference type="SUPFAM" id="SSF56988">
    <property type="entry name" value="Anthrax protective antigen"/>
    <property type="match status" value="1"/>
</dbReference>
<dbReference type="InterPro" id="IPR011658">
    <property type="entry name" value="PA14_dom"/>
</dbReference>
<dbReference type="InterPro" id="IPR025705">
    <property type="entry name" value="Beta_hexosaminidase_sua/sub"/>
</dbReference>
<dbReference type="SUPFAM" id="SSF51445">
    <property type="entry name" value="(Trans)glycosidases"/>
    <property type="match status" value="1"/>
</dbReference>
<dbReference type="EC" id="3.2.1.52" evidence="3"/>
<evidence type="ECO:0000256" key="3">
    <source>
        <dbReference type="ARBA" id="ARBA00012663"/>
    </source>
</evidence>
<dbReference type="InterPro" id="IPR017853">
    <property type="entry name" value="GH"/>
</dbReference>
<feature type="active site" description="Proton donor" evidence="8">
    <location>
        <position position="335"/>
    </location>
</feature>
<evidence type="ECO:0000256" key="5">
    <source>
        <dbReference type="ARBA" id="ARBA00023295"/>
    </source>
</evidence>
<dbReference type="Gene3D" id="3.30.379.10">
    <property type="entry name" value="Chitobiase/beta-hexosaminidase domain 2-like"/>
    <property type="match status" value="1"/>
</dbReference>
<dbReference type="Pfam" id="PF00728">
    <property type="entry name" value="Glyco_hydro_20"/>
    <property type="match status" value="1"/>
</dbReference>